<dbReference type="OrthoDB" id="5404599at2759"/>
<gene>
    <name evidence="2" type="ORF">SCHCODRAFT_38142</name>
</gene>
<dbReference type="KEGG" id="scm:SCHCO_02616575"/>
<feature type="non-terminal residue" evidence="2">
    <location>
        <position position="178"/>
    </location>
</feature>
<dbReference type="HOGENOM" id="CLU_021768_3_3_1"/>
<accession>D8PXU6</accession>
<feature type="non-terminal residue" evidence="2">
    <location>
        <position position="1"/>
    </location>
</feature>
<dbReference type="Gene3D" id="3.90.1200.10">
    <property type="match status" value="1"/>
</dbReference>
<dbReference type="InterPro" id="IPR011009">
    <property type="entry name" value="Kinase-like_dom_sf"/>
</dbReference>
<evidence type="ECO:0000313" key="3">
    <source>
        <dbReference type="Proteomes" id="UP000007431"/>
    </source>
</evidence>
<dbReference type="PANTHER" id="PTHR21310">
    <property type="entry name" value="AMINOGLYCOSIDE PHOSPHOTRANSFERASE-RELATED-RELATED"/>
    <property type="match status" value="1"/>
</dbReference>
<dbReference type="OMA" id="PEWWEYR"/>
<protein>
    <recommendedName>
        <fullName evidence="1">Aminoglycoside phosphotransferase domain-containing protein</fullName>
    </recommendedName>
</protein>
<evidence type="ECO:0000313" key="2">
    <source>
        <dbReference type="EMBL" id="EFI99138.1"/>
    </source>
</evidence>
<dbReference type="SUPFAM" id="SSF56112">
    <property type="entry name" value="Protein kinase-like (PK-like)"/>
    <property type="match status" value="1"/>
</dbReference>
<dbReference type="AlphaFoldDB" id="D8PXU6"/>
<sequence length="178" mass="20221">IPVPRFIDYWETDEEGYLVMEYIEGERLLRVWRNLSSEQHAHVMCTVAGYVEALRAIPQPLSPSLPSAGWIGSASGGPFTDLAVTWSQVALGPFPSQASFNDWHISLFDIFARESAKTAARVAEKRREMRDDHPIVFTHGDINMNNVLVRVHGEGPEDVEIVALLDWEQSGWRPLYWE</sequence>
<dbReference type="InterPro" id="IPR051678">
    <property type="entry name" value="AGP_Transferase"/>
</dbReference>
<dbReference type="EMBL" id="GL377304">
    <property type="protein sequence ID" value="EFI99138.1"/>
    <property type="molecule type" value="Genomic_DNA"/>
</dbReference>
<name>D8PXU6_SCHCM</name>
<keyword evidence="3" id="KW-1185">Reference proteome</keyword>
<feature type="domain" description="Aminoglycoside phosphotransferase" evidence="1">
    <location>
        <begin position="2"/>
        <end position="176"/>
    </location>
</feature>
<dbReference type="Proteomes" id="UP000007431">
    <property type="component" value="Unassembled WGS sequence"/>
</dbReference>
<organism evidence="3">
    <name type="scientific">Schizophyllum commune (strain H4-8 / FGSC 9210)</name>
    <name type="common">Split gill fungus</name>
    <dbReference type="NCBI Taxonomy" id="578458"/>
    <lineage>
        <taxon>Eukaryota</taxon>
        <taxon>Fungi</taxon>
        <taxon>Dikarya</taxon>
        <taxon>Basidiomycota</taxon>
        <taxon>Agaricomycotina</taxon>
        <taxon>Agaricomycetes</taxon>
        <taxon>Agaricomycetidae</taxon>
        <taxon>Agaricales</taxon>
        <taxon>Schizophyllaceae</taxon>
        <taxon>Schizophyllum</taxon>
    </lineage>
</organism>
<reference evidence="2 3" key="1">
    <citation type="journal article" date="2010" name="Nat. Biotechnol.">
        <title>Genome sequence of the model mushroom Schizophyllum commune.</title>
        <authorList>
            <person name="Ohm R.A."/>
            <person name="de Jong J.F."/>
            <person name="Lugones L.G."/>
            <person name="Aerts A."/>
            <person name="Kothe E."/>
            <person name="Stajich J.E."/>
            <person name="de Vries R.P."/>
            <person name="Record E."/>
            <person name="Levasseur A."/>
            <person name="Baker S.E."/>
            <person name="Bartholomew K.A."/>
            <person name="Coutinho P.M."/>
            <person name="Erdmann S."/>
            <person name="Fowler T.J."/>
            <person name="Gathman A.C."/>
            <person name="Lombard V."/>
            <person name="Henrissat B."/>
            <person name="Knabe N."/>
            <person name="Kuees U."/>
            <person name="Lilly W.W."/>
            <person name="Lindquist E."/>
            <person name="Lucas S."/>
            <person name="Magnuson J.K."/>
            <person name="Piumi F."/>
            <person name="Raudaskoski M."/>
            <person name="Salamov A."/>
            <person name="Schmutz J."/>
            <person name="Schwarze F.W.M.R."/>
            <person name="vanKuyk P.A."/>
            <person name="Horton J.S."/>
            <person name="Grigoriev I.V."/>
            <person name="Woesten H.A.B."/>
        </authorList>
    </citation>
    <scope>NUCLEOTIDE SEQUENCE [LARGE SCALE GENOMIC DNA]</scope>
    <source>
        <strain evidence="3">H4-8 / FGSC 9210</strain>
    </source>
</reference>
<dbReference type="GeneID" id="9586603"/>
<dbReference type="VEuPathDB" id="FungiDB:SCHCODRAFT_02616575"/>
<dbReference type="STRING" id="578458.D8PXU6"/>
<dbReference type="Pfam" id="PF01636">
    <property type="entry name" value="APH"/>
    <property type="match status" value="1"/>
</dbReference>
<evidence type="ECO:0000259" key="1">
    <source>
        <dbReference type="Pfam" id="PF01636"/>
    </source>
</evidence>
<proteinExistence type="predicted"/>
<dbReference type="InParanoid" id="D8PXU6"/>
<dbReference type="PANTHER" id="PTHR21310:SF15">
    <property type="entry name" value="AMINOGLYCOSIDE PHOSPHOTRANSFERASE DOMAIN-CONTAINING PROTEIN"/>
    <property type="match status" value="1"/>
</dbReference>
<dbReference type="InterPro" id="IPR002575">
    <property type="entry name" value="Aminoglycoside_PTrfase"/>
</dbReference>